<dbReference type="EMBL" id="VSSQ01145787">
    <property type="protein sequence ID" value="MPN64636.1"/>
    <property type="molecule type" value="Genomic_DNA"/>
</dbReference>
<comment type="caution">
    <text evidence="2">The sequence shown here is derived from an EMBL/GenBank/DDBJ whole genome shotgun (WGS) entry which is preliminary data.</text>
</comment>
<feature type="compositionally biased region" description="Basic and acidic residues" evidence="1">
    <location>
        <begin position="22"/>
        <end position="62"/>
    </location>
</feature>
<feature type="compositionally biased region" description="Basic and acidic residues" evidence="1">
    <location>
        <begin position="82"/>
        <end position="95"/>
    </location>
</feature>
<evidence type="ECO:0000256" key="1">
    <source>
        <dbReference type="SAM" id="MobiDB-lite"/>
    </source>
</evidence>
<feature type="compositionally biased region" description="Polar residues" evidence="1">
    <location>
        <begin position="96"/>
        <end position="107"/>
    </location>
</feature>
<feature type="region of interest" description="Disordered" evidence="1">
    <location>
        <begin position="22"/>
        <end position="65"/>
    </location>
</feature>
<dbReference type="AlphaFoldDB" id="A0A645JMN1"/>
<feature type="region of interest" description="Disordered" evidence="1">
    <location>
        <begin position="82"/>
        <end position="117"/>
    </location>
</feature>
<evidence type="ECO:0000313" key="2">
    <source>
        <dbReference type="EMBL" id="MPN64636.1"/>
    </source>
</evidence>
<protein>
    <submittedName>
        <fullName evidence="2">Uncharacterized protein</fullName>
    </submittedName>
</protein>
<gene>
    <name evidence="2" type="ORF">SDC9_212412</name>
</gene>
<accession>A0A645JMN1</accession>
<organism evidence="2">
    <name type="scientific">bioreactor metagenome</name>
    <dbReference type="NCBI Taxonomy" id="1076179"/>
    <lineage>
        <taxon>unclassified sequences</taxon>
        <taxon>metagenomes</taxon>
        <taxon>ecological metagenomes</taxon>
    </lineage>
</organism>
<name>A0A645JMN1_9ZZZZ</name>
<proteinExistence type="predicted"/>
<reference evidence="2" key="1">
    <citation type="submission" date="2019-08" db="EMBL/GenBank/DDBJ databases">
        <authorList>
            <person name="Kucharzyk K."/>
            <person name="Murdoch R.W."/>
            <person name="Higgins S."/>
            <person name="Loffler F."/>
        </authorList>
    </citation>
    <scope>NUCLEOTIDE SEQUENCE</scope>
</reference>
<sequence>MWGASHISVDFFLCDPFFENEPHRDPFRPDAPNRKVVDASADRELSDVAAREDARRDCKPVEGHGVSAGKVGAVLECGRRFRGGELGRDPSHEIVRQTSAASVSQRQEISHDTAPPL</sequence>